<dbReference type="PANTHER" id="PTHR30055">
    <property type="entry name" value="HTH-TYPE TRANSCRIPTIONAL REGULATOR RUTR"/>
    <property type="match status" value="1"/>
</dbReference>
<evidence type="ECO:0000259" key="5">
    <source>
        <dbReference type="PROSITE" id="PS50977"/>
    </source>
</evidence>
<evidence type="ECO:0000313" key="7">
    <source>
        <dbReference type="Proteomes" id="UP001200110"/>
    </source>
</evidence>
<reference evidence="6 7" key="1">
    <citation type="submission" date="2022-01" db="EMBL/GenBank/DDBJ databases">
        <authorList>
            <person name="Huang Y."/>
        </authorList>
    </citation>
    <scope>NUCLEOTIDE SEQUENCE [LARGE SCALE GENOMIC DNA]</scope>
    <source>
        <strain evidence="6 7">HY366</strain>
    </source>
</reference>
<accession>A0ABS9IU11</accession>
<keyword evidence="2 4" id="KW-0238">DNA-binding</keyword>
<dbReference type="Gene3D" id="1.10.357.10">
    <property type="entry name" value="Tetracycline Repressor, domain 2"/>
    <property type="match status" value="1"/>
</dbReference>
<evidence type="ECO:0000256" key="4">
    <source>
        <dbReference type="PROSITE-ProRule" id="PRU00335"/>
    </source>
</evidence>
<dbReference type="InterPro" id="IPR050109">
    <property type="entry name" value="HTH-type_TetR-like_transc_reg"/>
</dbReference>
<comment type="caution">
    <text evidence="6">The sequence shown here is derived from an EMBL/GenBank/DDBJ whole genome shotgun (WGS) entry which is preliminary data.</text>
</comment>
<sequence length="185" mass="20400">MTPRPRSSRLSAIDWVDAALDLLTADGVAAVKISRLCERLKVTKGSFYWHFADLDALWEAMAERWRETHDAKFTGFDEIASLPPGQRVAALATMLMDERNLTVEAAIRDWARVNPRVAESVRKIDSEVFDAVTAALRELDIDEERARLTAGLLVYAGIGYIHGHDALPSPTADELRSVIAGLLGA</sequence>
<evidence type="ECO:0000256" key="1">
    <source>
        <dbReference type="ARBA" id="ARBA00023015"/>
    </source>
</evidence>
<proteinExistence type="predicted"/>
<dbReference type="InterPro" id="IPR009057">
    <property type="entry name" value="Homeodomain-like_sf"/>
</dbReference>
<organism evidence="6 7">
    <name type="scientific">Gordonia liuliyuniae</name>
    <dbReference type="NCBI Taxonomy" id="2911517"/>
    <lineage>
        <taxon>Bacteria</taxon>
        <taxon>Bacillati</taxon>
        <taxon>Actinomycetota</taxon>
        <taxon>Actinomycetes</taxon>
        <taxon>Mycobacteriales</taxon>
        <taxon>Gordoniaceae</taxon>
        <taxon>Gordonia</taxon>
    </lineage>
</organism>
<feature type="domain" description="HTH tetR-type" evidence="5">
    <location>
        <begin position="9"/>
        <end position="69"/>
    </location>
</feature>
<dbReference type="RefSeq" id="WP_236998193.1">
    <property type="nucleotide sequence ID" value="NZ_JAKKOR010000007.1"/>
</dbReference>
<feature type="DNA-binding region" description="H-T-H motif" evidence="4">
    <location>
        <begin position="32"/>
        <end position="51"/>
    </location>
</feature>
<keyword evidence="1" id="KW-0805">Transcription regulation</keyword>
<name>A0ABS9IU11_9ACTN</name>
<dbReference type="Proteomes" id="UP001200110">
    <property type="component" value="Unassembled WGS sequence"/>
</dbReference>
<keyword evidence="3" id="KW-0804">Transcription</keyword>
<dbReference type="EMBL" id="JAKKOR010000007">
    <property type="protein sequence ID" value="MCF8588972.1"/>
    <property type="molecule type" value="Genomic_DNA"/>
</dbReference>
<gene>
    <name evidence="6" type="ORF">L5G33_10925</name>
</gene>
<evidence type="ECO:0000256" key="2">
    <source>
        <dbReference type="ARBA" id="ARBA00023125"/>
    </source>
</evidence>
<evidence type="ECO:0000256" key="3">
    <source>
        <dbReference type="ARBA" id="ARBA00023163"/>
    </source>
</evidence>
<dbReference type="PANTHER" id="PTHR30055:SF234">
    <property type="entry name" value="HTH-TYPE TRANSCRIPTIONAL REGULATOR BETI"/>
    <property type="match status" value="1"/>
</dbReference>
<dbReference type="PROSITE" id="PS50977">
    <property type="entry name" value="HTH_TETR_2"/>
    <property type="match status" value="1"/>
</dbReference>
<dbReference type="SUPFAM" id="SSF46689">
    <property type="entry name" value="Homeodomain-like"/>
    <property type="match status" value="1"/>
</dbReference>
<dbReference type="InterPro" id="IPR001647">
    <property type="entry name" value="HTH_TetR"/>
</dbReference>
<keyword evidence="7" id="KW-1185">Reference proteome</keyword>
<protein>
    <submittedName>
        <fullName evidence="6">TetR/AcrR family transcriptional regulator</fullName>
    </submittedName>
</protein>
<dbReference type="Pfam" id="PF00440">
    <property type="entry name" value="TetR_N"/>
    <property type="match status" value="1"/>
</dbReference>
<evidence type="ECO:0000313" key="6">
    <source>
        <dbReference type="EMBL" id="MCF8588972.1"/>
    </source>
</evidence>